<dbReference type="EMBL" id="CADCWD010000017">
    <property type="protein sequence ID" value="CAA9525054.1"/>
    <property type="molecule type" value="Genomic_DNA"/>
</dbReference>
<keyword evidence="1" id="KW-0732">Signal</keyword>
<dbReference type="Pfam" id="PF07995">
    <property type="entry name" value="GSDH"/>
    <property type="match status" value="1"/>
</dbReference>
<proteinExistence type="predicted"/>
<accession>A0A6J4TJC7</accession>
<dbReference type="InterPro" id="IPR012938">
    <property type="entry name" value="Glc/Sorbosone_DH"/>
</dbReference>
<gene>
    <name evidence="3" type="ORF">AVDCRST_MAG23-546</name>
</gene>
<sequence length="386" mass="40997">MRAFLSAGVSLLALAASGGASHAIAGGNEAATAAAPASPGRPFQVQPLATFNEPWAMTFLPGPGGAALVTEKKGRLVLWTQGRAIPIAGTPKVDYGGQGGLGDVVLHPNFARNGYVYLSFVEPGPGETRGAAVGRGRLVRTDAGATLDGFTTIWRQTPKVEGRGHYGHRLAFGPDGKLYISNGDRQKFDPAQDMTGTLGKVVRINDDGSVPRDNPWASRGGAAAQLWTVGHRNILGLAFNGLGQLWSHEMGPKGGDEFNLIERGTNYGYPVVSNGAHYDGRDIPDHPTRPQFNAPEITWNEVSPAGLMVYSGGLFPRWRGNAFLGGLSGQTLIRVAINGNGAREAERWPMNARIREVEQGTDGAIYVLEDERQGSGGRLLRLSPAR</sequence>
<name>A0A6J4TJC7_9SPHN</name>
<evidence type="ECO:0000313" key="3">
    <source>
        <dbReference type="EMBL" id="CAA9525054.1"/>
    </source>
</evidence>
<dbReference type="SUPFAM" id="SSF50952">
    <property type="entry name" value="Soluble quinoprotein glucose dehydrogenase"/>
    <property type="match status" value="1"/>
</dbReference>
<evidence type="ECO:0000259" key="2">
    <source>
        <dbReference type="Pfam" id="PF07995"/>
    </source>
</evidence>
<protein>
    <submittedName>
        <fullName evidence="3">PQQ-dependent oxidoreductase, gdhB family</fullName>
    </submittedName>
</protein>
<organism evidence="3">
    <name type="scientific">uncultured Sphingosinicella sp</name>
    <dbReference type="NCBI Taxonomy" id="478748"/>
    <lineage>
        <taxon>Bacteria</taxon>
        <taxon>Pseudomonadati</taxon>
        <taxon>Pseudomonadota</taxon>
        <taxon>Alphaproteobacteria</taxon>
        <taxon>Sphingomonadales</taxon>
        <taxon>Sphingosinicellaceae</taxon>
        <taxon>Sphingosinicella</taxon>
        <taxon>environmental samples</taxon>
    </lineage>
</organism>
<dbReference type="PANTHER" id="PTHR19328">
    <property type="entry name" value="HEDGEHOG-INTERACTING PROTEIN"/>
    <property type="match status" value="1"/>
</dbReference>
<feature type="signal peptide" evidence="1">
    <location>
        <begin position="1"/>
        <end position="25"/>
    </location>
</feature>
<feature type="domain" description="Glucose/Sorbosone dehydrogenase" evidence="2">
    <location>
        <begin position="51"/>
        <end position="375"/>
    </location>
</feature>
<dbReference type="InterPro" id="IPR011042">
    <property type="entry name" value="6-blade_b-propeller_TolB-like"/>
</dbReference>
<dbReference type="AlphaFoldDB" id="A0A6J4TJC7"/>
<dbReference type="Gene3D" id="2.120.10.30">
    <property type="entry name" value="TolB, C-terminal domain"/>
    <property type="match status" value="1"/>
</dbReference>
<feature type="chain" id="PRO_5026846180" evidence="1">
    <location>
        <begin position="26"/>
        <end position="386"/>
    </location>
</feature>
<evidence type="ECO:0000256" key="1">
    <source>
        <dbReference type="SAM" id="SignalP"/>
    </source>
</evidence>
<dbReference type="InterPro" id="IPR011041">
    <property type="entry name" value="Quinoprot_gluc/sorb_DH_b-prop"/>
</dbReference>
<dbReference type="PANTHER" id="PTHR19328:SF75">
    <property type="entry name" value="ALDOSE SUGAR DEHYDROGENASE YLII"/>
    <property type="match status" value="1"/>
</dbReference>
<reference evidence="3" key="1">
    <citation type="submission" date="2020-02" db="EMBL/GenBank/DDBJ databases">
        <authorList>
            <person name="Meier V. D."/>
        </authorList>
    </citation>
    <scope>NUCLEOTIDE SEQUENCE</scope>
    <source>
        <strain evidence="3">AVDCRST_MAG23</strain>
    </source>
</reference>